<dbReference type="AlphaFoldDB" id="A0A517DYN8"/>
<gene>
    <name evidence="7" type="primary">yfmS_9</name>
    <name evidence="7" type="ORF">SPTER_39080</name>
</gene>
<evidence type="ECO:0000256" key="2">
    <source>
        <dbReference type="ARBA" id="ARBA00022519"/>
    </source>
</evidence>
<evidence type="ECO:0000313" key="7">
    <source>
        <dbReference type="EMBL" id="QDR82480.1"/>
    </source>
</evidence>
<evidence type="ECO:0000256" key="4">
    <source>
        <dbReference type="PROSITE-ProRule" id="PRU00284"/>
    </source>
</evidence>
<dbReference type="RefSeq" id="WP_144351867.1">
    <property type="nucleotide sequence ID" value="NZ_CP036259.1"/>
</dbReference>
<dbReference type="PROSITE" id="PS50192">
    <property type="entry name" value="T_SNARE"/>
    <property type="match status" value="1"/>
</dbReference>
<dbReference type="Pfam" id="PF00015">
    <property type="entry name" value="MCPsignal"/>
    <property type="match status" value="1"/>
</dbReference>
<evidence type="ECO:0000259" key="6">
    <source>
        <dbReference type="PROSITE" id="PS50192"/>
    </source>
</evidence>
<dbReference type="Proteomes" id="UP000320776">
    <property type="component" value="Chromosome"/>
</dbReference>
<sequence length="282" mass="30530">MSASDKEILDKLLWALPVIQQALQYDAGVTLTDREKFILYKPGGKLDLKVPKDQPLKAGSGVYRAIHEQRRIAMRFDKTLYGLPYTSVAIPVYNDASEVIGAIAITQPVELQESMKQMAGDLLDSMNILAATTQEISAQTQEIAATGRTLAQVASDSQVRVQETDQVLGMIRNVTSETNLLGLNAAIEAARVGEQGRGFGVVAGEIRKLATTSTDSVKKIETIIGNIKSDGSTIYTQINDTQEAINQIAVAVTQVADTIQQVSKMVSQLDQIAETLNCQESC</sequence>
<feature type="domain" description="Methyl-accepting transducer" evidence="5">
    <location>
        <begin position="110"/>
        <end position="282"/>
    </location>
</feature>
<dbReference type="InterPro" id="IPR000727">
    <property type="entry name" value="T_SNARE_dom"/>
</dbReference>
<dbReference type="GO" id="GO:0007165">
    <property type="term" value="P:signal transduction"/>
    <property type="evidence" value="ECO:0007669"/>
    <property type="project" value="UniProtKB-KW"/>
</dbReference>
<dbReference type="OrthoDB" id="9807021at2"/>
<evidence type="ECO:0000256" key="1">
    <source>
        <dbReference type="ARBA" id="ARBA00004429"/>
    </source>
</evidence>
<proteinExistence type="predicted"/>
<reference evidence="7 8" key="1">
    <citation type="submission" date="2019-02" db="EMBL/GenBank/DDBJ databases">
        <title>Closed genome of Sporomusa termitida DSM 4440.</title>
        <authorList>
            <person name="Poehlein A."/>
            <person name="Daniel R."/>
        </authorList>
    </citation>
    <scope>NUCLEOTIDE SEQUENCE [LARGE SCALE GENOMIC DNA]</scope>
    <source>
        <strain evidence="7 8">DSM 4440</strain>
    </source>
</reference>
<dbReference type="PANTHER" id="PTHR32089">
    <property type="entry name" value="METHYL-ACCEPTING CHEMOTAXIS PROTEIN MCPB"/>
    <property type="match status" value="1"/>
</dbReference>
<evidence type="ECO:0000313" key="8">
    <source>
        <dbReference type="Proteomes" id="UP000320776"/>
    </source>
</evidence>
<dbReference type="KEGG" id="sted:SPTER_39080"/>
<keyword evidence="2" id="KW-0472">Membrane</keyword>
<name>A0A517DYN8_9FIRM</name>
<keyword evidence="3 4" id="KW-0807">Transducer</keyword>
<dbReference type="PROSITE" id="PS50111">
    <property type="entry name" value="CHEMOTAXIS_TRANSDUC_2"/>
    <property type="match status" value="1"/>
</dbReference>
<dbReference type="PANTHER" id="PTHR32089:SF112">
    <property type="entry name" value="LYSOZYME-LIKE PROTEIN-RELATED"/>
    <property type="match status" value="1"/>
</dbReference>
<organism evidence="7 8">
    <name type="scientific">Sporomusa termitida</name>
    <dbReference type="NCBI Taxonomy" id="2377"/>
    <lineage>
        <taxon>Bacteria</taxon>
        <taxon>Bacillati</taxon>
        <taxon>Bacillota</taxon>
        <taxon>Negativicutes</taxon>
        <taxon>Selenomonadales</taxon>
        <taxon>Sporomusaceae</taxon>
        <taxon>Sporomusa</taxon>
    </lineage>
</organism>
<keyword evidence="2" id="KW-1003">Cell membrane</keyword>
<comment type="subcellular location">
    <subcellularLocation>
        <location evidence="1">Cell inner membrane</location>
        <topology evidence="1">Multi-pass membrane protein</topology>
    </subcellularLocation>
</comment>
<keyword evidence="2" id="KW-0997">Cell inner membrane</keyword>
<dbReference type="EMBL" id="CP036259">
    <property type="protein sequence ID" value="QDR82480.1"/>
    <property type="molecule type" value="Genomic_DNA"/>
</dbReference>
<evidence type="ECO:0000259" key="5">
    <source>
        <dbReference type="PROSITE" id="PS50111"/>
    </source>
</evidence>
<dbReference type="SMART" id="SM00283">
    <property type="entry name" value="MA"/>
    <property type="match status" value="1"/>
</dbReference>
<keyword evidence="8" id="KW-1185">Reference proteome</keyword>
<evidence type="ECO:0000256" key="3">
    <source>
        <dbReference type="ARBA" id="ARBA00023224"/>
    </source>
</evidence>
<dbReference type="InterPro" id="IPR004089">
    <property type="entry name" value="MCPsignal_dom"/>
</dbReference>
<dbReference type="GO" id="GO:0005886">
    <property type="term" value="C:plasma membrane"/>
    <property type="evidence" value="ECO:0007669"/>
    <property type="project" value="UniProtKB-SubCell"/>
</dbReference>
<accession>A0A517DYN8</accession>
<dbReference type="SUPFAM" id="SSF58104">
    <property type="entry name" value="Methyl-accepting chemotaxis protein (MCP) signaling domain"/>
    <property type="match status" value="1"/>
</dbReference>
<dbReference type="Gene3D" id="1.10.287.950">
    <property type="entry name" value="Methyl-accepting chemotaxis protein"/>
    <property type="match status" value="1"/>
</dbReference>
<protein>
    <submittedName>
        <fullName evidence="7">Sensory transducer protein YfmS</fullName>
    </submittedName>
</protein>
<feature type="domain" description="T-SNARE coiled-coil homology" evidence="6">
    <location>
        <begin position="207"/>
        <end position="269"/>
    </location>
</feature>